<name>A0ABX4LRX9_9BACT</name>
<dbReference type="EMBL" id="NWVW01000017">
    <property type="protein sequence ID" value="PHO08916.1"/>
    <property type="molecule type" value="Genomic_DNA"/>
</dbReference>
<evidence type="ECO:0000259" key="6">
    <source>
        <dbReference type="PROSITE" id="PS50112"/>
    </source>
</evidence>
<dbReference type="PANTHER" id="PTHR43065:SF42">
    <property type="entry name" value="TWO-COMPONENT SENSOR PPRA"/>
    <property type="match status" value="1"/>
</dbReference>
<dbReference type="InterPro" id="IPR003594">
    <property type="entry name" value="HATPase_dom"/>
</dbReference>
<proteinExistence type="predicted"/>
<keyword evidence="8" id="KW-0808">Transferase</keyword>
<dbReference type="SUPFAM" id="SSF55785">
    <property type="entry name" value="PYP-like sensor domain (PAS domain)"/>
    <property type="match status" value="1"/>
</dbReference>
<accession>A0ABX4LRX9</accession>
<dbReference type="InterPro" id="IPR000014">
    <property type="entry name" value="PAS"/>
</dbReference>
<dbReference type="RefSeq" id="WP_099335155.1">
    <property type="nucleotide sequence ID" value="NZ_CP042812.1"/>
</dbReference>
<dbReference type="PRINTS" id="PR00344">
    <property type="entry name" value="BCTRLSENSOR"/>
</dbReference>
<dbReference type="PROSITE" id="PS50112">
    <property type="entry name" value="PAS"/>
    <property type="match status" value="1"/>
</dbReference>
<dbReference type="InterPro" id="IPR036890">
    <property type="entry name" value="HATPase_C_sf"/>
</dbReference>
<dbReference type="InterPro" id="IPR003661">
    <property type="entry name" value="HisK_dim/P_dom"/>
</dbReference>
<feature type="domain" description="PAS" evidence="6">
    <location>
        <begin position="2"/>
        <end position="55"/>
    </location>
</feature>
<dbReference type="GO" id="GO:0016301">
    <property type="term" value="F:kinase activity"/>
    <property type="evidence" value="ECO:0007669"/>
    <property type="project" value="UniProtKB-KW"/>
</dbReference>
<dbReference type="EC" id="2.7.13.3" evidence="2"/>
<dbReference type="Gene3D" id="3.30.565.10">
    <property type="entry name" value="Histidine kinase-like ATPase, C-terminal domain"/>
    <property type="match status" value="1"/>
</dbReference>
<reference evidence="8 9" key="1">
    <citation type="submission" date="2017-09" db="EMBL/GenBank/DDBJ databases">
        <authorList>
            <person name="Perez-Cataluna A."/>
            <person name="Figueras M.J."/>
            <person name="Salas-Masso N."/>
        </authorList>
    </citation>
    <scope>NUCLEOTIDE SEQUENCE [LARGE SCALE GENOMIC DNA]</scope>
    <source>
        <strain evidence="8 9">F138-33</strain>
    </source>
</reference>
<keyword evidence="3" id="KW-0597">Phosphoprotein</keyword>
<dbReference type="InterPro" id="IPR004358">
    <property type="entry name" value="Sig_transdc_His_kin-like_C"/>
</dbReference>
<feature type="coiled-coil region" evidence="4">
    <location>
        <begin position="118"/>
        <end position="174"/>
    </location>
</feature>
<dbReference type="CDD" id="cd00082">
    <property type="entry name" value="HisKA"/>
    <property type="match status" value="1"/>
</dbReference>
<dbReference type="SMART" id="SM00387">
    <property type="entry name" value="HATPase_c"/>
    <property type="match status" value="1"/>
</dbReference>
<dbReference type="PANTHER" id="PTHR43065">
    <property type="entry name" value="SENSOR HISTIDINE KINASE"/>
    <property type="match status" value="1"/>
</dbReference>
<evidence type="ECO:0000256" key="4">
    <source>
        <dbReference type="SAM" id="Coils"/>
    </source>
</evidence>
<evidence type="ECO:0000259" key="5">
    <source>
        <dbReference type="PROSITE" id="PS50109"/>
    </source>
</evidence>
<dbReference type="InterPro" id="IPR013655">
    <property type="entry name" value="PAS_fold_3"/>
</dbReference>
<organism evidence="8 9">
    <name type="scientific">Malaciobacter canalis</name>
    <dbReference type="NCBI Taxonomy" id="1912871"/>
    <lineage>
        <taxon>Bacteria</taxon>
        <taxon>Pseudomonadati</taxon>
        <taxon>Campylobacterota</taxon>
        <taxon>Epsilonproteobacteria</taxon>
        <taxon>Campylobacterales</taxon>
        <taxon>Arcobacteraceae</taxon>
        <taxon>Malaciobacter</taxon>
    </lineage>
</organism>
<dbReference type="PROSITE" id="PS50109">
    <property type="entry name" value="HIS_KIN"/>
    <property type="match status" value="1"/>
</dbReference>
<gene>
    <name evidence="8" type="ORF">CPG37_11915</name>
</gene>
<evidence type="ECO:0000313" key="8">
    <source>
        <dbReference type="EMBL" id="PHO08916.1"/>
    </source>
</evidence>
<dbReference type="NCBIfam" id="TIGR00229">
    <property type="entry name" value="sensory_box"/>
    <property type="match status" value="1"/>
</dbReference>
<dbReference type="Proteomes" id="UP000221384">
    <property type="component" value="Unassembled WGS sequence"/>
</dbReference>
<feature type="domain" description="Histidine kinase" evidence="5">
    <location>
        <begin position="190"/>
        <end position="404"/>
    </location>
</feature>
<keyword evidence="4" id="KW-0175">Coiled coil</keyword>
<dbReference type="SMART" id="SM00086">
    <property type="entry name" value="PAC"/>
    <property type="match status" value="1"/>
</dbReference>
<dbReference type="Gene3D" id="1.10.287.130">
    <property type="match status" value="1"/>
</dbReference>
<comment type="caution">
    <text evidence="8">The sequence shown here is derived from an EMBL/GenBank/DDBJ whole genome shotgun (WGS) entry which is preliminary data.</text>
</comment>
<comment type="catalytic activity">
    <reaction evidence="1">
        <text>ATP + protein L-histidine = ADP + protein N-phospho-L-histidine.</text>
        <dbReference type="EC" id="2.7.13.3"/>
    </reaction>
</comment>
<dbReference type="InterPro" id="IPR036097">
    <property type="entry name" value="HisK_dim/P_sf"/>
</dbReference>
<dbReference type="InterPro" id="IPR005467">
    <property type="entry name" value="His_kinase_dom"/>
</dbReference>
<evidence type="ECO:0000256" key="1">
    <source>
        <dbReference type="ARBA" id="ARBA00000085"/>
    </source>
</evidence>
<dbReference type="Pfam" id="PF02518">
    <property type="entry name" value="HATPase_c"/>
    <property type="match status" value="1"/>
</dbReference>
<evidence type="ECO:0000256" key="3">
    <source>
        <dbReference type="ARBA" id="ARBA00022553"/>
    </source>
</evidence>
<keyword evidence="9" id="KW-1185">Reference proteome</keyword>
<keyword evidence="8" id="KW-0418">Kinase</keyword>
<dbReference type="Gene3D" id="3.30.450.20">
    <property type="entry name" value="PAS domain"/>
    <property type="match status" value="1"/>
</dbReference>
<dbReference type="InterPro" id="IPR035965">
    <property type="entry name" value="PAS-like_dom_sf"/>
</dbReference>
<evidence type="ECO:0000313" key="9">
    <source>
        <dbReference type="Proteomes" id="UP000221384"/>
    </source>
</evidence>
<sequence>MPKNTYQEAIENSNIVSKTDIDGIITFVNDEFCNIFGYSKKELLGKNHNIVRHPDIPSEHFKNLWETIKFNKKTYKSTVKNLTKEGRSVYLNTTITPILDKDGNIKEFIAIRYDVTQEVELKKNLEKKDKELKLLNKTLEMRVQEQTKQLKELNQTLEQRVKSEIEKNKQKQKILFWQSRMASLGQMLANIAHQWRQPLTELNLALFNVKKSASNQEFDELEKYYKDSKEIIANMSQTIDDFSNFFNPNKEKQKFNLKNSIDESLNITRKLIQKENINIKKEYIDLEVFGVSNEFSQVIINFLQNSAHAFNKKNIENKEIVITIKQVTIESQEFAQVTFSDNARGVDENTLDKIFEPYFTTKHQSNGTGLGLFMSKLIIEKSLNGTMFAKNSNKGLLFTINIPL</sequence>
<protein>
    <recommendedName>
        <fullName evidence="2">histidine kinase</fullName>
        <ecNumber evidence="2">2.7.13.3</ecNumber>
    </recommendedName>
</protein>
<dbReference type="InterPro" id="IPR001610">
    <property type="entry name" value="PAC"/>
</dbReference>
<dbReference type="SMART" id="SM00091">
    <property type="entry name" value="PAS"/>
    <property type="match status" value="1"/>
</dbReference>
<dbReference type="InterPro" id="IPR000700">
    <property type="entry name" value="PAS-assoc_C"/>
</dbReference>
<dbReference type="CDD" id="cd00130">
    <property type="entry name" value="PAS"/>
    <property type="match status" value="1"/>
</dbReference>
<feature type="domain" description="PAC" evidence="7">
    <location>
        <begin position="73"/>
        <end position="127"/>
    </location>
</feature>
<dbReference type="SUPFAM" id="SSF47384">
    <property type="entry name" value="Homodimeric domain of signal transducing histidine kinase"/>
    <property type="match status" value="1"/>
</dbReference>
<dbReference type="SUPFAM" id="SSF55874">
    <property type="entry name" value="ATPase domain of HSP90 chaperone/DNA topoisomerase II/histidine kinase"/>
    <property type="match status" value="1"/>
</dbReference>
<evidence type="ECO:0000256" key="2">
    <source>
        <dbReference type="ARBA" id="ARBA00012438"/>
    </source>
</evidence>
<evidence type="ECO:0000259" key="7">
    <source>
        <dbReference type="PROSITE" id="PS50113"/>
    </source>
</evidence>
<dbReference type="Pfam" id="PF08447">
    <property type="entry name" value="PAS_3"/>
    <property type="match status" value="1"/>
</dbReference>
<dbReference type="PROSITE" id="PS50113">
    <property type="entry name" value="PAC"/>
    <property type="match status" value="1"/>
</dbReference>